<dbReference type="Proteomes" id="UP000003748">
    <property type="component" value="Unassembled WGS sequence"/>
</dbReference>
<dbReference type="InterPro" id="IPR036425">
    <property type="entry name" value="MoaB/Mog-like_dom_sf"/>
</dbReference>
<dbReference type="InterPro" id="IPR036653">
    <property type="entry name" value="CinA-like_C"/>
</dbReference>
<dbReference type="InterPro" id="IPR001453">
    <property type="entry name" value="MoaB/Mog_dom"/>
</dbReference>
<evidence type="ECO:0000259" key="2">
    <source>
        <dbReference type="SMART" id="SM00852"/>
    </source>
</evidence>
<feature type="domain" description="MoaB/Mog" evidence="2">
    <location>
        <begin position="4"/>
        <end position="166"/>
    </location>
</feature>
<dbReference type="NCBIfam" id="TIGR00200">
    <property type="entry name" value="cinA_nterm"/>
    <property type="match status" value="1"/>
</dbReference>
<dbReference type="PANTHER" id="PTHR13939:SF0">
    <property type="entry name" value="NMN AMIDOHYDROLASE-LIKE PROTEIN YFAY"/>
    <property type="match status" value="1"/>
</dbReference>
<dbReference type="PIRSF" id="PIRSF006728">
    <property type="entry name" value="CinA"/>
    <property type="match status" value="1"/>
</dbReference>
<dbReference type="Pfam" id="PF02464">
    <property type="entry name" value="CinA"/>
    <property type="match status" value="1"/>
</dbReference>
<accession>D4CSF1</accession>
<comment type="similarity">
    <text evidence="1">Belongs to the CinA family.</text>
</comment>
<dbReference type="SMART" id="SM00852">
    <property type="entry name" value="MoCF_biosynth"/>
    <property type="match status" value="1"/>
</dbReference>
<dbReference type="eggNOG" id="COG1546">
    <property type="taxonomic scope" value="Bacteria"/>
</dbReference>
<dbReference type="InterPro" id="IPR008136">
    <property type="entry name" value="CinA_C"/>
</dbReference>
<dbReference type="SUPFAM" id="SSF53218">
    <property type="entry name" value="Molybdenum cofactor biosynthesis proteins"/>
    <property type="match status" value="1"/>
</dbReference>
<dbReference type="Pfam" id="PF18146">
    <property type="entry name" value="CinA_KH"/>
    <property type="match status" value="1"/>
</dbReference>
<name>D4CSF1_9FUSO</name>
<dbReference type="OrthoDB" id="9801454at2"/>
<protein>
    <recommendedName>
        <fullName evidence="1">CinA-like protein</fullName>
    </recommendedName>
</protein>
<evidence type="ECO:0000256" key="1">
    <source>
        <dbReference type="HAMAP-Rule" id="MF_00226"/>
    </source>
</evidence>
<evidence type="ECO:0000313" key="4">
    <source>
        <dbReference type="Proteomes" id="UP000003748"/>
    </source>
</evidence>
<dbReference type="HOGENOM" id="CLU_030805_9_3_0"/>
<reference evidence="3 4" key="1">
    <citation type="submission" date="2010-02" db="EMBL/GenBank/DDBJ databases">
        <authorList>
            <person name="Weinstock G."/>
            <person name="Sodergren E."/>
            <person name="Clifton S."/>
            <person name="Fulton L."/>
            <person name="Fulton B."/>
            <person name="Courtney L."/>
            <person name="Fronick C."/>
            <person name="Harrison M."/>
            <person name="Strong C."/>
            <person name="Farmer C."/>
            <person name="Delahaunty K."/>
            <person name="Markovic C."/>
            <person name="Hall O."/>
            <person name="Minx P."/>
            <person name="Tomlinson C."/>
            <person name="Mitreva M."/>
            <person name="Nelson J."/>
            <person name="Hou S."/>
            <person name="Wollam A."/>
            <person name="Pepin K.H."/>
            <person name="Johnson M."/>
            <person name="Bhonagiri V."/>
            <person name="Zhang X."/>
            <person name="Suruliraj S."/>
            <person name="Warren W."/>
            <person name="Chinwalla A."/>
            <person name="Mardis E.R."/>
            <person name="Wilson R.K."/>
        </authorList>
    </citation>
    <scope>NUCLEOTIDE SEQUENCE [LARGE SCALE GENOMIC DNA]</scope>
    <source>
        <strain evidence="3 4">ATCC 33693</strain>
    </source>
</reference>
<organism evidence="3 4">
    <name type="scientific">Fusobacterium periodonticum ATCC 33693</name>
    <dbReference type="NCBI Taxonomy" id="546275"/>
    <lineage>
        <taxon>Bacteria</taxon>
        <taxon>Fusobacteriati</taxon>
        <taxon>Fusobacteriota</taxon>
        <taxon>Fusobacteriia</taxon>
        <taxon>Fusobacteriales</taxon>
        <taxon>Fusobacteriaceae</taxon>
        <taxon>Fusobacterium</taxon>
    </lineage>
</organism>
<dbReference type="NCBIfam" id="TIGR00199">
    <property type="entry name" value="PncC_domain"/>
    <property type="match status" value="1"/>
</dbReference>
<dbReference type="InterPro" id="IPR050101">
    <property type="entry name" value="CinA"/>
</dbReference>
<dbReference type="EMBL" id="ACJY01000027">
    <property type="protein sequence ID" value="EFE87708.1"/>
    <property type="molecule type" value="Genomic_DNA"/>
</dbReference>
<comment type="caution">
    <text evidence="3">The sequence shown here is derived from an EMBL/GenBank/DDBJ whole genome shotgun (WGS) entry which is preliminary data.</text>
</comment>
<evidence type="ECO:0000313" key="3">
    <source>
        <dbReference type="EMBL" id="EFE87708.1"/>
    </source>
</evidence>
<dbReference type="STRING" id="546275.FUSPEROL_00310"/>
<dbReference type="GeneID" id="78418624"/>
<dbReference type="eggNOG" id="COG1058">
    <property type="taxonomic scope" value="Bacteria"/>
</dbReference>
<proteinExistence type="inferred from homology"/>
<dbReference type="AlphaFoldDB" id="D4CSF1"/>
<gene>
    <name evidence="3" type="ORF">FUSPEROL_00310</name>
</gene>
<dbReference type="PANTHER" id="PTHR13939">
    <property type="entry name" value="NICOTINAMIDE-NUCLEOTIDE AMIDOHYDROLASE PNCC"/>
    <property type="match status" value="1"/>
</dbReference>
<dbReference type="Pfam" id="PF00994">
    <property type="entry name" value="MoCF_biosynth"/>
    <property type="match status" value="1"/>
</dbReference>
<dbReference type="Gene3D" id="3.90.950.20">
    <property type="entry name" value="CinA-like"/>
    <property type="match status" value="1"/>
</dbReference>
<dbReference type="InterPro" id="IPR008135">
    <property type="entry name" value="Competence-induced_CinA"/>
</dbReference>
<dbReference type="HAMAP" id="MF_00226_B">
    <property type="entry name" value="CinA_B"/>
    <property type="match status" value="1"/>
</dbReference>
<dbReference type="InterPro" id="IPR041424">
    <property type="entry name" value="CinA_KH"/>
</dbReference>
<dbReference type="RefSeq" id="WP_005970977.1">
    <property type="nucleotide sequence ID" value="NZ_GG665893.1"/>
</dbReference>
<dbReference type="SUPFAM" id="SSF142433">
    <property type="entry name" value="CinA-like"/>
    <property type="match status" value="1"/>
</dbReference>
<sequence length="398" mass="44831">MKAGIFLVGTELLNGATIDTNSIYIAEELNKYGIEIEFKMTVRDVMDEIVKALKYAKKNVDLVILTGGLGPTDDDITKEAMAKFLKKKLVVDEKEKNELLKKYKAYKNPNKTNFKEVEKPEGAISFKNDVGMAPAVYVDGLVAFPGFPNELKNMFPKFLKYYVKENNLKTQIYIKDIITYGIGESVLENTVKDLFTEEGIFYEFLVKDYGTLIRLQTSSKNKKNVEKIVKKLYNRISEFIIGEDTDRIENTIYECLNSGEKPLTISTAESCTGGMIASKLIEVPGISENFIESIVSYSNEAKIKRLKVKKETLEKYGAVSEEVAREMLEGLKTDVAISTTGIAGPGGGSKEKPVGLVYIGIRVKDEVKIFRRELKGDRNKIRQRAMMHALYNLLKILK</sequence>
<dbReference type="Gene3D" id="3.40.980.10">
    <property type="entry name" value="MoaB/Mog-like domain"/>
    <property type="match status" value="1"/>
</dbReference>
<dbReference type="CDD" id="cd00885">
    <property type="entry name" value="cinA"/>
    <property type="match status" value="1"/>
</dbReference>